<sequence>MDYASIQFYSPFNPVVTIAAWNCRVVVQCLMLVLCNSICTSTGYEYPILENIEEKLPCTSICSPFGETINSSRGSSVLWKLFDPQCNGLECNANRVLLNEWIAEKGKSQSYARDLLSSNDDRDARYYITIIVFDMIGAPSPDMLFFILLCKSNKFWIDKRKPQERIDRYAARSTRAGLQGYKQQLSCRVQWPPLIGGKNYDKNAHIHNSLYKYVRYLDDPLSVPGKFALVPINFPIYVLCIPDMERVNVQSWISLYESEPERFEIFNIASSRWAHIASVYVVCVRVCLRWAGLGFVRDPRRMHDGEREKERLAIKFLSRIGWCNTIYDQITSSLSRSHTKGKLVTHVAPSWPHLRDVIQRELILHVTCYSLDYNFCITNIYAPCVQHTHTAAITPSYAENSRETAFYNGNGNLCRANVLAKFKVQLYVTCAARKKQALATDERIQSLPKIKVTLDKSDASHMMKELPQEEEASSARERLGETLWQFDLWPTYRVIALPIVEIEEKERFAKSRAEEKDFEYAYLNLERMPVKRILRNPHLTNDLSRNGIVIPTRMETGDCFSVPKFANFELFGNMLKIPTAYASTMLVMSYSKI</sequence>
<dbReference type="AlphaFoldDB" id="E2AY62"/>
<name>E2AY62_CAMFO</name>
<protein>
    <submittedName>
        <fullName evidence="1">Uncharacterized protein</fullName>
    </submittedName>
</protein>
<dbReference type="Proteomes" id="UP000000311">
    <property type="component" value="Unassembled WGS sequence"/>
</dbReference>
<dbReference type="EMBL" id="GL443762">
    <property type="protein sequence ID" value="EFN61658.1"/>
    <property type="molecule type" value="Genomic_DNA"/>
</dbReference>
<organism evidence="2">
    <name type="scientific">Camponotus floridanus</name>
    <name type="common">Florida carpenter ant</name>
    <dbReference type="NCBI Taxonomy" id="104421"/>
    <lineage>
        <taxon>Eukaryota</taxon>
        <taxon>Metazoa</taxon>
        <taxon>Ecdysozoa</taxon>
        <taxon>Arthropoda</taxon>
        <taxon>Hexapoda</taxon>
        <taxon>Insecta</taxon>
        <taxon>Pterygota</taxon>
        <taxon>Neoptera</taxon>
        <taxon>Endopterygota</taxon>
        <taxon>Hymenoptera</taxon>
        <taxon>Apocrita</taxon>
        <taxon>Aculeata</taxon>
        <taxon>Formicoidea</taxon>
        <taxon>Formicidae</taxon>
        <taxon>Formicinae</taxon>
        <taxon>Camponotus</taxon>
    </lineage>
</organism>
<evidence type="ECO:0000313" key="1">
    <source>
        <dbReference type="EMBL" id="EFN61658.1"/>
    </source>
</evidence>
<accession>E2AY62</accession>
<keyword evidence="2" id="KW-1185">Reference proteome</keyword>
<proteinExistence type="predicted"/>
<evidence type="ECO:0000313" key="2">
    <source>
        <dbReference type="Proteomes" id="UP000000311"/>
    </source>
</evidence>
<dbReference type="InParanoid" id="E2AY62"/>
<reference evidence="1 2" key="1">
    <citation type="journal article" date="2010" name="Science">
        <title>Genomic comparison of the ants Camponotus floridanus and Harpegnathos saltator.</title>
        <authorList>
            <person name="Bonasio R."/>
            <person name="Zhang G."/>
            <person name="Ye C."/>
            <person name="Mutti N.S."/>
            <person name="Fang X."/>
            <person name="Qin N."/>
            <person name="Donahue G."/>
            <person name="Yang P."/>
            <person name="Li Q."/>
            <person name="Li C."/>
            <person name="Zhang P."/>
            <person name="Huang Z."/>
            <person name="Berger S.L."/>
            <person name="Reinberg D."/>
            <person name="Wang J."/>
            <person name="Liebig J."/>
        </authorList>
    </citation>
    <scope>NUCLEOTIDE SEQUENCE [LARGE SCALE GENOMIC DNA]</scope>
    <source>
        <strain evidence="2">C129</strain>
    </source>
</reference>
<gene>
    <name evidence="1" type="ORF">EAG_05962</name>
</gene>